<protein>
    <recommendedName>
        <fullName evidence="14">L-arabinitol 4-dehydrogenase</fullName>
        <ecNumber evidence="13">1.1.1.12</ecNumber>
        <ecNumber evidence="10">1.1.1.9</ecNumber>
    </recommendedName>
    <alternativeName>
        <fullName evidence="11">Xylitol dehydrogenase A</fullName>
    </alternativeName>
</protein>
<dbReference type="InterPro" id="IPR013149">
    <property type="entry name" value="ADH-like_C"/>
</dbReference>
<evidence type="ECO:0000259" key="17">
    <source>
        <dbReference type="SMART" id="SM00829"/>
    </source>
</evidence>
<keyword evidence="5" id="KW-0119">Carbohydrate metabolism</keyword>
<reference evidence="18 19" key="2">
    <citation type="submission" date="2021-10" db="EMBL/GenBank/DDBJ databases">
        <authorList>
            <person name="Piombo E."/>
        </authorList>
    </citation>
    <scope>NUCLEOTIDE SEQUENCE [LARGE SCALE GENOMIC DNA]</scope>
</reference>
<dbReference type="InterPro" id="IPR013154">
    <property type="entry name" value="ADH-like_N"/>
</dbReference>
<dbReference type="FunFam" id="3.40.50.720:FF:000068">
    <property type="entry name" value="Sorbitol dehydrogenase"/>
    <property type="match status" value="1"/>
</dbReference>
<evidence type="ECO:0000256" key="11">
    <source>
        <dbReference type="ARBA" id="ARBA00030139"/>
    </source>
</evidence>
<keyword evidence="6" id="KW-0560">Oxidoreductase</keyword>
<dbReference type="GO" id="GO:0050019">
    <property type="term" value="F:L-arabinitol 4-dehydrogenase activity"/>
    <property type="evidence" value="ECO:0007669"/>
    <property type="project" value="UniProtKB-EC"/>
</dbReference>
<evidence type="ECO:0000256" key="6">
    <source>
        <dbReference type="ARBA" id="ARBA00023002"/>
    </source>
</evidence>
<keyword evidence="5" id="KW-0054">Arabinose catabolism</keyword>
<evidence type="ECO:0000256" key="10">
    <source>
        <dbReference type="ARBA" id="ARBA00026119"/>
    </source>
</evidence>
<evidence type="ECO:0000256" key="12">
    <source>
        <dbReference type="ARBA" id="ARBA00037881"/>
    </source>
</evidence>
<evidence type="ECO:0000256" key="13">
    <source>
        <dbReference type="ARBA" id="ARBA00038954"/>
    </source>
</evidence>
<comment type="cofactor">
    <cofactor evidence="1 16">
        <name>Zn(2+)</name>
        <dbReference type="ChEBI" id="CHEBI:29105"/>
    </cofactor>
</comment>
<name>A0A9N9Y6T6_9HYPO</name>
<dbReference type="EC" id="1.1.1.9" evidence="10"/>
<dbReference type="OrthoDB" id="3941538at2759"/>
<evidence type="ECO:0000256" key="9">
    <source>
        <dbReference type="ARBA" id="ARBA00025713"/>
    </source>
</evidence>
<dbReference type="AlphaFoldDB" id="A0A9N9Y6T6"/>
<comment type="function">
    <text evidence="8">Xylitol dehydrogenase which catalyzes the conversion of xylitol to D-xylulose. Xylose is a major component of hemicelluloses such as xylan. Most fungi utilize D-xylose via three enzymatic reactions, xylose reductase (XR), xylitol dehydrogenase (XDH), and xylulokinase, to form xylulose 5-phosphate, which enters pentose phosphate pathway.</text>
</comment>
<dbReference type="SMART" id="SM00829">
    <property type="entry name" value="PKS_ER"/>
    <property type="match status" value="1"/>
</dbReference>
<dbReference type="SUPFAM" id="SSF51735">
    <property type="entry name" value="NAD(P)-binding Rossmann-fold domains"/>
    <property type="match status" value="1"/>
</dbReference>
<evidence type="ECO:0000313" key="18">
    <source>
        <dbReference type="EMBL" id="CAG9990033.1"/>
    </source>
</evidence>
<reference evidence="19" key="1">
    <citation type="submission" date="2019-06" db="EMBL/GenBank/DDBJ databases">
        <authorList>
            <person name="Broberg M."/>
        </authorList>
    </citation>
    <scope>NUCLEOTIDE SEQUENCE [LARGE SCALE GENOMIC DNA]</scope>
</reference>
<dbReference type="InterPro" id="IPR020843">
    <property type="entry name" value="ER"/>
</dbReference>
<comment type="pathway">
    <text evidence="9">Carbohydrate degradation; L-arabinose degradation via L-arabinitol; D-xylulose 5-phosphate from L-arabinose (fungal route): step 4/5.</text>
</comment>
<dbReference type="GO" id="GO:0019568">
    <property type="term" value="P:arabinose catabolic process"/>
    <property type="evidence" value="ECO:0007669"/>
    <property type="project" value="UniProtKB-KW"/>
</dbReference>
<gene>
    <name evidence="18" type="ORF">CBYS24578_00017562</name>
</gene>
<dbReference type="Pfam" id="PF08240">
    <property type="entry name" value="ADH_N"/>
    <property type="match status" value="1"/>
</dbReference>
<sequence length="356" mass="37987">MSGDNLSCLLYGPGQVKFEHRPVPEITDAYEIIIRIAYVGVCGSDVHFWTHGGVSRKVSHEAPLVMGHEASGIVHEVGSKVVAFKPGDRVAIEPGFPCRRCKLCKAGRYNLCRGMKFAADPPATHGTLTRLFKIPADFAYKIPDSLSLQEAVMVEPFSVAIHGVRLAGLEPGQAVLVQGSGTIGLLSAAAAVAYGAGSVMVVDINQKKLDFARTFVECKTFIPDASSTPELNAEKLKDVAGLEDGFNVVLECTGVESSAQTGLFASAAGGVFVQIGMGRPKQSLPLLDMCEKEVTLKTAFRYGPGDYELALKLLAAGKPNVKPLISSTSPFHNATEAWEKTKRGEGIKNLIQVAQD</sequence>
<dbReference type="InterPro" id="IPR045306">
    <property type="entry name" value="SDH-like"/>
</dbReference>
<keyword evidence="19" id="KW-1185">Reference proteome</keyword>
<dbReference type="CDD" id="cd05285">
    <property type="entry name" value="sorbitol_DH"/>
    <property type="match status" value="1"/>
</dbReference>
<dbReference type="Gene3D" id="3.90.180.10">
    <property type="entry name" value="Medium-chain alcohol dehydrogenases, catalytic domain"/>
    <property type="match status" value="1"/>
</dbReference>
<evidence type="ECO:0000256" key="7">
    <source>
        <dbReference type="ARBA" id="ARBA00023027"/>
    </source>
</evidence>
<evidence type="ECO:0000256" key="16">
    <source>
        <dbReference type="RuleBase" id="RU361277"/>
    </source>
</evidence>
<evidence type="ECO:0000256" key="4">
    <source>
        <dbReference type="ARBA" id="ARBA00022833"/>
    </source>
</evidence>
<dbReference type="InterPro" id="IPR002328">
    <property type="entry name" value="ADH_Zn_CS"/>
</dbReference>
<keyword evidence="4 16" id="KW-0862">Zinc</keyword>
<dbReference type="GO" id="GO:0003939">
    <property type="term" value="F:L-iditol 2-dehydrogenase (NAD+) activity"/>
    <property type="evidence" value="ECO:0007669"/>
    <property type="project" value="TreeGrafter"/>
</dbReference>
<dbReference type="InterPro" id="IPR036291">
    <property type="entry name" value="NAD(P)-bd_dom_sf"/>
</dbReference>
<accession>A0A9N9Y6T6</accession>
<comment type="pathway">
    <text evidence="12">Carbohydrate degradation; L-arabinose degradation via L-arabinitol; D-xylulose 5-phosphate from L-arabinose (fungal route): step 2/5.</text>
</comment>
<dbReference type="Pfam" id="PF00107">
    <property type="entry name" value="ADH_zinc_N"/>
    <property type="match status" value="1"/>
</dbReference>
<keyword evidence="3 16" id="KW-0479">Metal-binding</keyword>
<dbReference type="InterPro" id="IPR011032">
    <property type="entry name" value="GroES-like_sf"/>
</dbReference>
<comment type="similarity">
    <text evidence="2 16">Belongs to the zinc-containing alcohol dehydrogenase family.</text>
</comment>
<keyword evidence="7" id="KW-0520">NAD</keyword>
<dbReference type="PANTHER" id="PTHR43161">
    <property type="entry name" value="SORBITOL DEHYDROGENASE"/>
    <property type="match status" value="1"/>
</dbReference>
<dbReference type="Gene3D" id="3.40.50.720">
    <property type="entry name" value="NAD(P)-binding Rossmann-like Domain"/>
    <property type="match status" value="1"/>
</dbReference>
<dbReference type="SUPFAM" id="SSF50129">
    <property type="entry name" value="GroES-like"/>
    <property type="match status" value="1"/>
</dbReference>
<evidence type="ECO:0000313" key="19">
    <source>
        <dbReference type="Proteomes" id="UP000754883"/>
    </source>
</evidence>
<dbReference type="EMBL" id="CABFNO020001468">
    <property type="protein sequence ID" value="CAG9990033.1"/>
    <property type="molecule type" value="Genomic_DNA"/>
</dbReference>
<dbReference type="PANTHER" id="PTHR43161:SF9">
    <property type="entry name" value="SORBITOL DEHYDROGENASE"/>
    <property type="match status" value="1"/>
</dbReference>
<dbReference type="GO" id="GO:0008270">
    <property type="term" value="F:zinc ion binding"/>
    <property type="evidence" value="ECO:0007669"/>
    <property type="project" value="InterPro"/>
</dbReference>
<dbReference type="EC" id="1.1.1.12" evidence="13"/>
<comment type="caution">
    <text evidence="18">The sequence shown here is derived from an EMBL/GenBank/DDBJ whole genome shotgun (WGS) entry which is preliminary data.</text>
</comment>
<evidence type="ECO:0000256" key="1">
    <source>
        <dbReference type="ARBA" id="ARBA00001947"/>
    </source>
</evidence>
<dbReference type="GO" id="GO:0046526">
    <property type="term" value="F:D-xylulose reductase activity"/>
    <property type="evidence" value="ECO:0007669"/>
    <property type="project" value="UniProtKB-EC"/>
</dbReference>
<feature type="domain" description="Enoyl reductase (ER)" evidence="17">
    <location>
        <begin position="12"/>
        <end position="351"/>
    </location>
</feature>
<dbReference type="GO" id="GO:0006062">
    <property type="term" value="P:sorbitol catabolic process"/>
    <property type="evidence" value="ECO:0007669"/>
    <property type="project" value="TreeGrafter"/>
</dbReference>
<evidence type="ECO:0000256" key="3">
    <source>
        <dbReference type="ARBA" id="ARBA00022723"/>
    </source>
</evidence>
<proteinExistence type="inferred from homology"/>
<organism evidence="18 19">
    <name type="scientific">Clonostachys byssicola</name>
    <dbReference type="NCBI Taxonomy" id="160290"/>
    <lineage>
        <taxon>Eukaryota</taxon>
        <taxon>Fungi</taxon>
        <taxon>Dikarya</taxon>
        <taxon>Ascomycota</taxon>
        <taxon>Pezizomycotina</taxon>
        <taxon>Sordariomycetes</taxon>
        <taxon>Hypocreomycetidae</taxon>
        <taxon>Hypocreales</taxon>
        <taxon>Bionectriaceae</taxon>
        <taxon>Clonostachys</taxon>
    </lineage>
</organism>
<evidence type="ECO:0000256" key="8">
    <source>
        <dbReference type="ARBA" id="ARBA00024843"/>
    </source>
</evidence>
<comment type="catalytic activity">
    <reaction evidence="15">
        <text>L-arabinitol + NAD(+) = L-xylulose + NADH + H(+)</text>
        <dbReference type="Rhea" id="RHEA:16381"/>
        <dbReference type="ChEBI" id="CHEBI:15378"/>
        <dbReference type="ChEBI" id="CHEBI:17399"/>
        <dbReference type="ChEBI" id="CHEBI:18403"/>
        <dbReference type="ChEBI" id="CHEBI:57540"/>
        <dbReference type="ChEBI" id="CHEBI:57945"/>
        <dbReference type="EC" id="1.1.1.12"/>
    </reaction>
</comment>
<dbReference type="Proteomes" id="UP000754883">
    <property type="component" value="Unassembled WGS sequence"/>
</dbReference>
<dbReference type="PROSITE" id="PS00059">
    <property type="entry name" value="ADH_ZINC"/>
    <property type="match status" value="1"/>
</dbReference>
<evidence type="ECO:0000256" key="2">
    <source>
        <dbReference type="ARBA" id="ARBA00008072"/>
    </source>
</evidence>
<evidence type="ECO:0000256" key="14">
    <source>
        <dbReference type="ARBA" id="ARBA00039783"/>
    </source>
</evidence>
<evidence type="ECO:0000256" key="5">
    <source>
        <dbReference type="ARBA" id="ARBA00022935"/>
    </source>
</evidence>
<evidence type="ECO:0000256" key="15">
    <source>
        <dbReference type="ARBA" id="ARBA00049317"/>
    </source>
</evidence>